<evidence type="ECO:0000313" key="9">
    <source>
        <dbReference type="Ensembl" id="ENSACDP00005026163.1"/>
    </source>
</evidence>
<dbReference type="PROSITE" id="PS00720">
    <property type="entry name" value="RASGEF"/>
    <property type="match status" value="1"/>
</dbReference>
<dbReference type="FunFam" id="2.30.29.30:FF:000117">
    <property type="entry name" value="ras-specific guanine nucleotide-releasing factor 1 isoform X2"/>
    <property type="match status" value="1"/>
</dbReference>
<dbReference type="GO" id="GO:0007265">
    <property type="term" value="P:Ras protein signal transduction"/>
    <property type="evidence" value="ECO:0007669"/>
    <property type="project" value="TreeGrafter"/>
</dbReference>
<dbReference type="PANTHER" id="PTHR23113">
    <property type="entry name" value="GUANINE NUCLEOTIDE EXCHANGE FACTOR"/>
    <property type="match status" value="1"/>
</dbReference>
<name>A0A8B9ES01_ANSCY</name>
<dbReference type="PROSITE" id="PS50096">
    <property type="entry name" value="IQ"/>
    <property type="match status" value="1"/>
</dbReference>
<dbReference type="SMART" id="SM00233">
    <property type="entry name" value="PH"/>
    <property type="match status" value="2"/>
</dbReference>
<dbReference type="Gene3D" id="1.20.900.10">
    <property type="entry name" value="Dbl homology (DH) domain"/>
    <property type="match status" value="1"/>
</dbReference>
<dbReference type="InterPro" id="IPR001849">
    <property type="entry name" value="PH_domain"/>
</dbReference>
<protein>
    <submittedName>
        <fullName evidence="9">Ras protein specific guanine nucleotide releasing factor 2</fullName>
    </submittedName>
</protein>
<proteinExistence type="predicted"/>
<dbReference type="InterPro" id="IPR035899">
    <property type="entry name" value="DBL_dom_sf"/>
</dbReference>
<evidence type="ECO:0000259" key="5">
    <source>
        <dbReference type="PROSITE" id="PS50003"/>
    </source>
</evidence>
<organism evidence="9 10">
    <name type="scientific">Anser cygnoides</name>
    <name type="common">Swan goose</name>
    <dbReference type="NCBI Taxonomy" id="8845"/>
    <lineage>
        <taxon>Eukaryota</taxon>
        <taxon>Metazoa</taxon>
        <taxon>Chordata</taxon>
        <taxon>Craniata</taxon>
        <taxon>Vertebrata</taxon>
        <taxon>Euteleostomi</taxon>
        <taxon>Archelosauria</taxon>
        <taxon>Archosauria</taxon>
        <taxon>Dinosauria</taxon>
        <taxon>Saurischia</taxon>
        <taxon>Theropoda</taxon>
        <taxon>Coelurosauria</taxon>
        <taxon>Aves</taxon>
        <taxon>Neognathae</taxon>
        <taxon>Galloanserae</taxon>
        <taxon>Anseriformes</taxon>
        <taxon>Anatidae</taxon>
        <taxon>Anserinae</taxon>
        <taxon>Anser</taxon>
    </lineage>
</organism>
<feature type="compositionally biased region" description="Polar residues" evidence="4">
    <location>
        <begin position="763"/>
        <end position="772"/>
    </location>
</feature>
<evidence type="ECO:0000259" key="8">
    <source>
        <dbReference type="PROSITE" id="PS50212"/>
    </source>
</evidence>
<dbReference type="CDD" id="cd00155">
    <property type="entry name" value="RasGEF"/>
    <property type="match status" value="1"/>
</dbReference>
<dbReference type="CDD" id="cd00160">
    <property type="entry name" value="RhoGEF"/>
    <property type="match status" value="1"/>
</dbReference>
<dbReference type="Pfam" id="PF00621">
    <property type="entry name" value="RhoGEF"/>
    <property type="match status" value="1"/>
</dbReference>
<dbReference type="InterPro" id="IPR001895">
    <property type="entry name" value="RASGEF_cat_dom"/>
</dbReference>
<dbReference type="InterPro" id="IPR023578">
    <property type="entry name" value="Ras_GEF_dom_sf"/>
</dbReference>
<dbReference type="InterPro" id="IPR008937">
    <property type="entry name" value="Ras-like_GEF"/>
</dbReference>
<dbReference type="SMART" id="SM00229">
    <property type="entry name" value="RasGEFN"/>
    <property type="match status" value="1"/>
</dbReference>
<dbReference type="Ensembl" id="ENSACDT00005031197.1">
    <property type="protein sequence ID" value="ENSACDP00005026163.1"/>
    <property type="gene ID" value="ENSACDG00005018938.1"/>
</dbReference>
<reference evidence="9" key="2">
    <citation type="submission" date="2025-09" db="UniProtKB">
        <authorList>
            <consortium name="Ensembl"/>
        </authorList>
    </citation>
    <scope>IDENTIFICATION</scope>
</reference>
<dbReference type="GO" id="GO:0005085">
    <property type="term" value="F:guanyl-nucleotide exchange factor activity"/>
    <property type="evidence" value="ECO:0007669"/>
    <property type="project" value="UniProtKB-KW"/>
</dbReference>
<dbReference type="SMART" id="SM00147">
    <property type="entry name" value="RasGEF"/>
    <property type="match status" value="1"/>
</dbReference>
<dbReference type="PROSITE" id="PS50010">
    <property type="entry name" value="DH_2"/>
    <property type="match status" value="1"/>
</dbReference>
<evidence type="ECO:0000256" key="4">
    <source>
        <dbReference type="SAM" id="MobiDB-lite"/>
    </source>
</evidence>
<dbReference type="FunFam" id="2.30.29.30:FF:000176">
    <property type="entry name" value="ras-specific guanine nucleotide-releasing factor 1 isoform X2"/>
    <property type="match status" value="1"/>
</dbReference>
<sequence length="1123" mass="128232">MQKSVRYNEGHALYLALLARKEGTKRGYLSKKAAEASRWHDKWFALYQNVLFYFESEQSARPAGMYMLEGCSCERAPVPKGAAAGSAREAALDKQYYFTVLFGHEGQKPLELRCEDEVDGDEWVEAIHQASYSDILIEREVLMQKYIHLVQIVETEKIAANQLRHQLEDQDTEIERLKSEIIALNKTKERMRPYQGNQEDEDPDIKKIKKVQSFMRGWLCRRKWKTIVQDYICSPHAESMRKRNQIVFNMVEAESEYVHQLYVLVNCFLRPLRMAASSKKPPISHDDVSSIFLNSETIMFLHEIFHQGLKARIANWPTLILADLFDILLPMLNIYQEFVRNHQYSLQVLANCKQNRDFDKLLKQYEANPACEGRMLETFLTYPMFQCIFIVSDRVMHDEVSDTENIRKNLAIERTIVEGCDILLDTSQTFIRQGSLIQVPSVERGKLSKVRLGSLSLKKEGERQCFLFTKHFLICTRSSGGKLHLLKTGGVLSLIECTLVEETDATDDDSKSSGQVFGHLDFKLVVEPTDAPSFTVVLLAPSRQEKAAWTSDISQCIDNIRCNGLMTIVFEENSKVTVPHMIKSDARLHRDDIDICFSKTLNSCKVPQIRYASVERLLERLTDLRFLSIDFLNTFLHTYRIFTTATVVLEKLSDIYRRPFTSIPVRSLELFFATNQNNRGEYLADGKSPHLCRKFSSPPPLSLSRTSSPVRTRKLSLTSPLNSRIGALDLTTSSVASSPTSTYSPATSPPPTGSKVPLDLSKGPSSPEQSPGSIEDSLENPRIDLCNKLRRSIRRGILYLQNTECYFLQTADNSHCAVSPASAFAIATAAAGHGSPPGFNNSERMCDKEFIIRRAATNRVLNVLRHWVSKHSQVFSLILSICNTFVERYKLTSVHSRNSLFSLFLSIPYEEFLGQGWMKLDKNERTPYIMKTSQHFNDMSNLVASQIMNYADVSSRANSIEKWVAVADICRCMHNYNGVLEITSALNRSAIYRLKKTWAKVSKQAKALMDKLQKTVSSEGRFKNLRETLKNCNPPAVPYLGMYLTDLAFIEEGTPNFTEEGLVNFSKMRMISHIIREIRQFQQTSYRIEHQQKVTHYLLDKTLIIDEDTLYELSLKLEPRLPA</sequence>
<keyword evidence="3" id="KW-0175">Coiled coil</keyword>
<dbReference type="Gene3D" id="2.30.29.30">
    <property type="entry name" value="Pleckstrin-homology domain (PH domain)/Phosphotyrosine-binding domain (PTB)"/>
    <property type="match status" value="2"/>
</dbReference>
<keyword evidence="10" id="KW-1185">Reference proteome</keyword>
<dbReference type="InterPro" id="IPR000219">
    <property type="entry name" value="DH_dom"/>
</dbReference>
<dbReference type="SUPFAM" id="SSF50729">
    <property type="entry name" value="PH domain-like"/>
    <property type="match status" value="2"/>
</dbReference>
<feature type="domain" description="PH" evidence="5">
    <location>
        <begin position="22"/>
        <end position="132"/>
    </location>
</feature>
<reference evidence="9" key="1">
    <citation type="submission" date="2025-08" db="UniProtKB">
        <authorList>
            <consortium name="Ensembl"/>
        </authorList>
    </citation>
    <scope>IDENTIFICATION</scope>
</reference>
<gene>
    <name evidence="9" type="primary">RASGRF2</name>
</gene>
<dbReference type="InterPro" id="IPR019804">
    <property type="entry name" value="Ras_G-nucl-exch_fac_CS"/>
</dbReference>
<feature type="domain" description="DH" evidence="7">
    <location>
        <begin position="242"/>
        <end position="384"/>
    </location>
</feature>
<dbReference type="Gene3D" id="1.10.840.10">
    <property type="entry name" value="Ras guanine-nucleotide exchange factors catalytic domain"/>
    <property type="match status" value="1"/>
</dbReference>
<dbReference type="CDD" id="cd13261">
    <property type="entry name" value="PH_RasGRF1_2"/>
    <property type="match status" value="1"/>
</dbReference>
<evidence type="ECO:0000259" key="6">
    <source>
        <dbReference type="PROSITE" id="PS50009"/>
    </source>
</evidence>
<dbReference type="InterPro" id="IPR036964">
    <property type="entry name" value="RASGEF_cat_dom_sf"/>
</dbReference>
<evidence type="ECO:0000256" key="1">
    <source>
        <dbReference type="ARBA" id="ARBA00022658"/>
    </source>
</evidence>
<dbReference type="CDD" id="cd06224">
    <property type="entry name" value="REM"/>
    <property type="match status" value="1"/>
</dbReference>
<dbReference type="PANTHER" id="PTHR23113:SF187">
    <property type="entry name" value="RAS-SPECIFIC GUANINE NUCLEOTIDE-RELEASING FACTOR 2"/>
    <property type="match status" value="1"/>
</dbReference>
<dbReference type="PROSITE" id="PS50009">
    <property type="entry name" value="RASGEF_CAT"/>
    <property type="match status" value="1"/>
</dbReference>
<dbReference type="AlphaFoldDB" id="A0A8B9ES01"/>
<dbReference type="InterPro" id="IPR000651">
    <property type="entry name" value="Ras-like_Gua-exchang_fac_N"/>
</dbReference>
<dbReference type="Pfam" id="PF00618">
    <property type="entry name" value="RasGEF_N"/>
    <property type="match status" value="1"/>
</dbReference>
<evidence type="ECO:0000313" key="10">
    <source>
        <dbReference type="Proteomes" id="UP000694521"/>
    </source>
</evidence>
<dbReference type="FunFam" id="1.20.870.10:FF:000004">
    <property type="entry name" value="Ras-specific guanine nucleotide-releasing factor 1 isoform 2"/>
    <property type="match status" value="1"/>
</dbReference>
<feature type="domain" description="PH" evidence="5">
    <location>
        <begin position="440"/>
        <end position="558"/>
    </location>
</feature>
<dbReference type="SUPFAM" id="SSF48065">
    <property type="entry name" value="DBL homology domain (DH-domain)"/>
    <property type="match status" value="1"/>
</dbReference>
<keyword evidence="1 2" id="KW-0344">Guanine-nucleotide releasing factor</keyword>
<dbReference type="PROSITE" id="PS50003">
    <property type="entry name" value="PH_DOMAIN"/>
    <property type="match status" value="2"/>
</dbReference>
<dbReference type="Gene3D" id="1.20.870.10">
    <property type="entry name" value="Son of sevenless (SoS) protein Chain: S domain 1"/>
    <property type="match status" value="1"/>
</dbReference>
<dbReference type="SUPFAM" id="SSF48366">
    <property type="entry name" value="Ras GEF"/>
    <property type="match status" value="1"/>
</dbReference>
<feature type="region of interest" description="Disordered" evidence="4">
    <location>
        <begin position="696"/>
        <end position="716"/>
    </location>
</feature>
<dbReference type="InterPro" id="IPR011993">
    <property type="entry name" value="PH-like_dom_sf"/>
</dbReference>
<accession>A0A8B9ES01</accession>
<dbReference type="Proteomes" id="UP000694521">
    <property type="component" value="Unplaced"/>
</dbReference>
<dbReference type="SMART" id="SM00325">
    <property type="entry name" value="RhoGEF"/>
    <property type="match status" value="1"/>
</dbReference>
<dbReference type="GO" id="GO:0005886">
    <property type="term" value="C:plasma membrane"/>
    <property type="evidence" value="ECO:0007669"/>
    <property type="project" value="TreeGrafter"/>
</dbReference>
<dbReference type="Pfam" id="PF00617">
    <property type="entry name" value="RasGEF"/>
    <property type="match status" value="1"/>
</dbReference>
<evidence type="ECO:0000259" key="7">
    <source>
        <dbReference type="PROSITE" id="PS50010"/>
    </source>
</evidence>
<dbReference type="Pfam" id="PF00169">
    <property type="entry name" value="PH"/>
    <property type="match status" value="1"/>
</dbReference>
<feature type="domain" description="Ras-GEF" evidence="6">
    <location>
        <begin position="888"/>
        <end position="1120"/>
    </location>
</feature>
<feature type="coiled-coil region" evidence="3">
    <location>
        <begin position="160"/>
        <end position="187"/>
    </location>
</feature>
<evidence type="ECO:0000256" key="2">
    <source>
        <dbReference type="PROSITE-ProRule" id="PRU00168"/>
    </source>
</evidence>
<evidence type="ECO:0000256" key="3">
    <source>
        <dbReference type="SAM" id="Coils"/>
    </source>
</evidence>
<dbReference type="PROSITE" id="PS50212">
    <property type="entry name" value="RASGEF_NTER"/>
    <property type="match status" value="1"/>
</dbReference>
<feature type="domain" description="N-terminal Ras-GEF" evidence="8">
    <location>
        <begin position="605"/>
        <end position="722"/>
    </location>
</feature>
<feature type="region of interest" description="Disordered" evidence="4">
    <location>
        <begin position="733"/>
        <end position="778"/>
    </location>
</feature>
<feature type="compositionally biased region" description="Low complexity" evidence="4">
    <location>
        <begin position="733"/>
        <end position="746"/>
    </location>
</feature>